<dbReference type="InterPro" id="IPR036390">
    <property type="entry name" value="WH_DNA-bd_sf"/>
</dbReference>
<dbReference type="EMBL" id="CP003167">
    <property type="protein sequence ID" value="AGB03398.1"/>
    <property type="molecule type" value="Genomic_DNA"/>
</dbReference>
<gene>
    <name evidence="1" type="ordered locus">Metfor_2396</name>
</gene>
<dbReference type="GeneID" id="14309788"/>
<dbReference type="Gene3D" id="1.10.10.10">
    <property type="entry name" value="Winged helix-like DNA-binding domain superfamily/Winged helix DNA-binding domain"/>
    <property type="match status" value="1"/>
</dbReference>
<protein>
    <submittedName>
        <fullName evidence="1">Putative transcriptional regulator</fullName>
    </submittedName>
</protein>
<organism evidence="1 2">
    <name type="scientific">Methanoregula formicica (strain DSM 22288 / NBRC 105244 / SMSP)</name>
    <dbReference type="NCBI Taxonomy" id="593750"/>
    <lineage>
        <taxon>Archaea</taxon>
        <taxon>Methanobacteriati</taxon>
        <taxon>Methanobacteriota</taxon>
        <taxon>Stenosarchaea group</taxon>
        <taxon>Methanomicrobia</taxon>
        <taxon>Methanomicrobiales</taxon>
        <taxon>Methanoregulaceae</taxon>
        <taxon>Methanoregula</taxon>
    </lineage>
</organism>
<sequence>MNKKALLTFTKKDEEFVSALVATGTPRTVARVLVYLFKNTEGTMREIEHGTDLNEPQVSIALKHMEDHDWISVSAVAGSGMGRPSKKVALKIPVREIVDMIEEAQKSAIENRLALLKKAKGYVA</sequence>
<dbReference type="eggNOG" id="arCOG04377">
    <property type="taxonomic scope" value="Archaea"/>
</dbReference>
<dbReference type="STRING" id="593750.Metfor_2396"/>
<reference evidence="1 2" key="2">
    <citation type="journal article" date="2014" name="Genome Announc.">
        <title>Complete Genome Sequence of Methanoregula formicica SMSPT, a Mesophilic Hydrogenotrophic Methanogen Isolated from a Methanogenic Upflow Anaerobic Sludge Blanket Reactor.</title>
        <authorList>
            <person name="Yamamoto K."/>
            <person name="Tamaki H."/>
            <person name="Cadillo-Quiroz H."/>
            <person name="Imachi H."/>
            <person name="Kyrpides N."/>
            <person name="Woyke T."/>
            <person name="Goodwin L."/>
            <person name="Zinder S.H."/>
            <person name="Kamagata Y."/>
            <person name="Liu W.T."/>
        </authorList>
    </citation>
    <scope>NUCLEOTIDE SEQUENCE [LARGE SCALE GENOMIC DNA]</scope>
    <source>
        <strain evidence="2">DSM 22288 / NBRC 105244 / SMSP</strain>
    </source>
</reference>
<name>L0HJB2_METFS</name>
<dbReference type="KEGG" id="mfo:Metfor_2396"/>
<dbReference type="HOGENOM" id="CLU_163103_0_0_2"/>
<dbReference type="InParanoid" id="L0HJB2"/>
<evidence type="ECO:0000313" key="1">
    <source>
        <dbReference type="EMBL" id="AGB03398.1"/>
    </source>
</evidence>
<dbReference type="InterPro" id="IPR036388">
    <property type="entry name" value="WH-like_DNA-bd_sf"/>
</dbReference>
<keyword evidence="2" id="KW-1185">Reference proteome</keyword>
<evidence type="ECO:0000313" key="2">
    <source>
        <dbReference type="Proteomes" id="UP000010824"/>
    </source>
</evidence>
<dbReference type="SUPFAM" id="SSF46785">
    <property type="entry name" value="Winged helix' DNA-binding domain"/>
    <property type="match status" value="1"/>
</dbReference>
<reference evidence="2" key="1">
    <citation type="submission" date="2011-12" db="EMBL/GenBank/DDBJ databases">
        <title>Complete sequence of Methanoregula formicicum SMSP.</title>
        <authorList>
            <person name="Lucas S."/>
            <person name="Han J."/>
            <person name="Lapidus A."/>
            <person name="Cheng J.-F."/>
            <person name="Goodwin L."/>
            <person name="Pitluck S."/>
            <person name="Peters L."/>
            <person name="Ovchinnikova G."/>
            <person name="Teshima H."/>
            <person name="Detter J.C."/>
            <person name="Han C."/>
            <person name="Tapia R."/>
            <person name="Land M."/>
            <person name="Hauser L."/>
            <person name="Kyrpides N."/>
            <person name="Ivanova N."/>
            <person name="Pagani I."/>
            <person name="Imachi H."/>
            <person name="Tamaki H."/>
            <person name="Sekiguchi Y."/>
            <person name="Kamagata Y."/>
            <person name="Cadillo-Quiroz H."/>
            <person name="Zinder S."/>
            <person name="Liu W.-T."/>
            <person name="Woyke T."/>
        </authorList>
    </citation>
    <scope>NUCLEOTIDE SEQUENCE [LARGE SCALE GENOMIC DNA]</scope>
    <source>
        <strain evidence="2">DSM 22288 / NBRC 105244 / SMSP</strain>
    </source>
</reference>
<proteinExistence type="predicted"/>
<dbReference type="Proteomes" id="UP000010824">
    <property type="component" value="Chromosome"/>
</dbReference>
<dbReference type="OrthoDB" id="55633at2157"/>
<dbReference type="RefSeq" id="WP_015286360.1">
    <property type="nucleotide sequence ID" value="NC_019943.1"/>
</dbReference>
<accession>L0HJB2</accession>
<dbReference type="AlphaFoldDB" id="L0HJB2"/>